<dbReference type="AlphaFoldDB" id="A0A9P7VC88"/>
<keyword evidence="8 10" id="KW-0472">Membrane</keyword>
<dbReference type="RefSeq" id="XP_043050403.1">
    <property type="nucleotide sequence ID" value="XM_043194652.1"/>
</dbReference>
<feature type="region of interest" description="Disordered" evidence="9">
    <location>
        <begin position="838"/>
        <end position="902"/>
    </location>
</feature>
<dbReference type="InterPro" id="IPR031468">
    <property type="entry name" value="SMP_LBD"/>
</dbReference>
<dbReference type="CDD" id="cd21675">
    <property type="entry name" value="SMP_TEX2"/>
    <property type="match status" value="1"/>
</dbReference>
<dbReference type="Proteomes" id="UP000790833">
    <property type="component" value="Unassembled WGS sequence"/>
</dbReference>
<dbReference type="GO" id="GO:0008289">
    <property type="term" value="F:lipid binding"/>
    <property type="evidence" value="ECO:0007669"/>
    <property type="project" value="UniProtKB-KW"/>
</dbReference>
<dbReference type="GO" id="GO:1990456">
    <property type="term" value="P:mitochondrion-endoplasmic reticulum membrane tethering"/>
    <property type="evidence" value="ECO:0007669"/>
    <property type="project" value="TreeGrafter"/>
</dbReference>
<evidence type="ECO:0000256" key="4">
    <source>
        <dbReference type="ARBA" id="ARBA00022824"/>
    </source>
</evidence>
<feature type="transmembrane region" description="Helical" evidence="10">
    <location>
        <begin position="7"/>
        <end position="28"/>
    </location>
</feature>
<protein>
    <recommendedName>
        <fullName evidence="11">SMP-LTD domain-containing protein</fullName>
    </recommendedName>
</protein>
<feature type="compositionally biased region" description="Low complexity" evidence="9">
    <location>
        <begin position="726"/>
        <end position="742"/>
    </location>
</feature>
<keyword evidence="13" id="KW-1185">Reference proteome</keyword>
<dbReference type="GO" id="GO:0032865">
    <property type="term" value="C:ERMES complex"/>
    <property type="evidence" value="ECO:0007669"/>
    <property type="project" value="TreeGrafter"/>
</dbReference>
<gene>
    <name evidence="12" type="ORF">KQ657_003960</name>
</gene>
<feature type="compositionally biased region" description="Polar residues" evidence="9">
    <location>
        <begin position="696"/>
        <end position="706"/>
    </location>
</feature>
<accession>A0A9P7VC88</accession>
<keyword evidence="7" id="KW-0446">Lipid-binding</keyword>
<comment type="subcellular location">
    <subcellularLocation>
        <location evidence="1">Endoplasmic reticulum membrane</location>
    </subcellularLocation>
</comment>
<dbReference type="GO" id="GO:0005789">
    <property type="term" value="C:endoplasmic reticulum membrane"/>
    <property type="evidence" value="ECO:0007669"/>
    <property type="project" value="UniProtKB-SubCell"/>
</dbReference>
<dbReference type="PANTHER" id="PTHR13466">
    <property type="entry name" value="TEX2 PROTEIN-RELATED"/>
    <property type="match status" value="1"/>
</dbReference>
<feature type="compositionally biased region" description="Basic and acidic residues" evidence="9">
    <location>
        <begin position="577"/>
        <end position="589"/>
    </location>
</feature>
<keyword evidence="3 10" id="KW-0812">Transmembrane</keyword>
<reference evidence="12" key="1">
    <citation type="submission" date="2021-03" db="EMBL/GenBank/DDBJ databases">
        <authorList>
            <person name="Palmer J.M."/>
        </authorList>
    </citation>
    <scope>NUCLEOTIDE SEQUENCE</scope>
    <source>
        <strain evidence="12">ARV_011</strain>
    </source>
</reference>
<evidence type="ECO:0000259" key="11">
    <source>
        <dbReference type="PROSITE" id="PS51847"/>
    </source>
</evidence>
<name>A0A9P7VC88_9ASCO</name>
<sequence>MSFSQFLIAYFLGGLTLIPIVIICFIYLHPRDERTQTDRLIADQEEGLKAGAIEEDKSTGIEAFHSGWIFVTQTYLESQDEINSSTISIESDSKSAYSSLYKLQQKQQKQEEDLNEEFEDNSNAIPPSCNASNLELNGSSNNFANAGSSGKSTGLSASSTSASIAPVNASSSASSISSASTTPYAAAAGATSSPSSSSSSRTNGSSSNLRPSQRKHRYYAVLKHGNLFLYKDEKLKEVKHVIVLSSYLVTLWPRNLTDAQLFTKRTAICLMKRDWIRPRRLSDNFETFDKDKISVMDVLYPNSTLSPPKGSFFIYDDLNIDKEDWYFELIKATKISSKFNMDLLNPLVHANTMHFETRNMINLIQTLYSSEGHLQTKWLNAMIGRLFLAFQKTDVLKEFLIQRIYKKLNKIKVPGFLDKFQIVKVFPGNSAPFFTHPHLKEISPDGSILMSTFVSYSGQLSLQIATKLTINLGFKPREVDVLLSITLELLEGTVLFKIKPPPSERIWYSFEVEPVLQLKIEPIISSRQLTYNIITNQIDKKFKEAIRESLVLPHWDDLVFFDTKDYIYRGGIWENPKPFEERESDKENDSNSVHRSSTSIGEALDEDAIDSSPPESVRLIQTNSSQMTTKMKLSATLSDFSKRLKKTKSTHTLSVNEENYLNDGSTLNSPDSNKQNNPTMSTLKKIGQWYFKDNNKNNNETDSQGSFHFKKASTDSSSLGEGIEDSCSITGVASSTSSGAASKDYNPPEMISSRRKKSDRKPSISQVATTPSVSASLPHSYEFAKSPEQTHTVLKTLSILSGNPYEFDDNINIPEMEYSDGQATVGVTQATTTSFNQSVSLHSSKPAPPSYSLEDFPFISKPDQRPVLSPRAPTDNLIGTPTKPYRKPPPPSSPRILENSFD</sequence>
<feature type="domain" description="SMP-LTD" evidence="11">
    <location>
        <begin position="372"/>
        <end position="561"/>
    </location>
</feature>
<feature type="compositionally biased region" description="Polar residues" evidence="9">
    <location>
        <begin position="590"/>
        <end position="600"/>
    </location>
</feature>
<dbReference type="GO" id="GO:0015914">
    <property type="term" value="P:phospholipid transport"/>
    <property type="evidence" value="ECO:0007669"/>
    <property type="project" value="TreeGrafter"/>
</dbReference>
<evidence type="ECO:0000256" key="10">
    <source>
        <dbReference type="SAM" id="Phobius"/>
    </source>
</evidence>
<feature type="compositionally biased region" description="Polar residues" evidence="9">
    <location>
        <begin position="650"/>
        <end position="680"/>
    </location>
</feature>
<evidence type="ECO:0000313" key="13">
    <source>
        <dbReference type="Proteomes" id="UP000790833"/>
    </source>
</evidence>
<feature type="region of interest" description="Disordered" evidence="9">
    <location>
        <begin position="648"/>
        <end position="680"/>
    </location>
</feature>
<evidence type="ECO:0000256" key="7">
    <source>
        <dbReference type="ARBA" id="ARBA00023121"/>
    </source>
</evidence>
<feature type="compositionally biased region" description="Polar residues" evidence="9">
    <location>
        <begin position="121"/>
        <end position="133"/>
    </location>
</feature>
<keyword evidence="5 10" id="KW-1133">Transmembrane helix</keyword>
<feature type="region of interest" description="Disordered" evidence="9">
    <location>
        <begin position="186"/>
        <end position="212"/>
    </location>
</feature>
<evidence type="ECO:0000256" key="3">
    <source>
        <dbReference type="ARBA" id="ARBA00022692"/>
    </source>
</evidence>
<evidence type="ECO:0000256" key="6">
    <source>
        <dbReference type="ARBA" id="ARBA00023055"/>
    </source>
</evidence>
<organism evidence="12 13">
    <name type="scientific">Scheffersomyces spartinae</name>
    <dbReference type="NCBI Taxonomy" id="45513"/>
    <lineage>
        <taxon>Eukaryota</taxon>
        <taxon>Fungi</taxon>
        <taxon>Dikarya</taxon>
        <taxon>Ascomycota</taxon>
        <taxon>Saccharomycotina</taxon>
        <taxon>Pichiomycetes</taxon>
        <taxon>Debaryomycetaceae</taxon>
        <taxon>Scheffersomyces</taxon>
    </lineage>
</organism>
<dbReference type="GeneID" id="66117334"/>
<evidence type="ECO:0000256" key="1">
    <source>
        <dbReference type="ARBA" id="ARBA00004586"/>
    </source>
</evidence>
<dbReference type="Pfam" id="PF15413">
    <property type="entry name" value="PH_11"/>
    <property type="match status" value="1"/>
</dbReference>
<comment type="caution">
    <text evidence="12">The sequence shown here is derived from an EMBL/GenBank/DDBJ whole genome shotgun (WGS) entry which is preliminary data.</text>
</comment>
<dbReference type="EMBL" id="JAHMUF010000005">
    <property type="protein sequence ID" value="KAG7194856.1"/>
    <property type="molecule type" value="Genomic_DNA"/>
</dbReference>
<keyword evidence="4" id="KW-0256">Endoplasmic reticulum</keyword>
<dbReference type="PROSITE" id="PS51847">
    <property type="entry name" value="SMP"/>
    <property type="match status" value="1"/>
</dbReference>
<feature type="region of interest" description="Disordered" evidence="9">
    <location>
        <begin position="105"/>
        <end position="133"/>
    </location>
</feature>
<evidence type="ECO:0000256" key="8">
    <source>
        <dbReference type="ARBA" id="ARBA00023136"/>
    </source>
</evidence>
<evidence type="ECO:0000256" key="2">
    <source>
        <dbReference type="ARBA" id="ARBA00022448"/>
    </source>
</evidence>
<keyword evidence="2" id="KW-0813">Transport</keyword>
<proteinExistence type="predicted"/>
<evidence type="ECO:0000256" key="5">
    <source>
        <dbReference type="ARBA" id="ARBA00022989"/>
    </source>
</evidence>
<evidence type="ECO:0000256" key="9">
    <source>
        <dbReference type="SAM" id="MobiDB-lite"/>
    </source>
</evidence>
<dbReference type="PANTHER" id="PTHR13466:SF19">
    <property type="entry name" value="NUCLEUS-VACUOLE JUNCTION PROTEIN 2"/>
    <property type="match status" value="1"/>
</dbReference>
<evidence type="ECO:0000313" key="12">
    <source>
        <dbReference type="EMBL" id="KAG7194856.1"/>
    </source>
</evidence>
<dbReference type="OrthoDB" id="26740at2759"/>
<feature type="region of interest" description="Disordered" evidence="9">
    <location>
        <begin position="692"/>
        <end position="773"/>
    </location>
</feature>
<dbReference type="SUPFAM" id="SSF50729">
    <property type="entry name" value="PH domain-like"/>
    <property type="match status" value="1"/>
</dbReference>
<feature type="region of interest" description="Disordered" evidence="9">
    <location>
        <begin position="577"/>
        <end position="613"/>
    </location>
</feature>
<keyword evidence="6" id="KW-0445">Lipid transport</keyword>
<feature type="compositionally biased region" description="Low complexity" evidence="9">
    <location>
        <begin position="186"/>
        <end position="207"/>
    </location>
</feature>